<dbReference type="RefSeq" id="WP_328290179.1">
    <property type="nucleotide sequence ID" value="NZ_WMBB01000006.1"/>
</dbReference>
<dbReference type="Proteomes" id="UP000432464">
    <property type="component" value="Unassembled WGS sequence"/>
</dbReference>
<keyword evidence="1" id="KW-0472">Membrane</keyword>
<comment type="caution">
    <text evidence="3">The sequence shown here is derived from an EMBL/GenBank/DDBJ whole genome shotgun (WGS) entry which is preliminary data.</text>
</comment>
<reference evidence="3 4" key="1">
    <citation type="submission" date="2019-11" db="EMBL/GenBank/DDBJ databases">
        <title>Nocardia sp. nov. CT2-14 isolated from soil.</title>
        <authorList>
            <person name="Kanchanasin P."/>
            <person name="Tanasupawat S."/>
            <person name="Yuki M."/>
            <person name="Kudo T."/>
        </authorList>
    </citation>
    <scope>NUCLEOTIDE SEQUENCE [LARGE SCALE GENOMIC DNA]</scope>
    <source>
        <strain evidence="3 4">CT2-14</strain>
    </source>
</reference>
<gene>
    <name evidence="3" type="ORF">GLP40_14965</name>
</gene>
<evidence type="ECO:0000259" key="2">
    <source>
        <dbReference type="Pfam" id="PF09990"/>
    </source>
</evidence>
<keyword evidence="1" id="KW-0812">Transmembrane</keyword>
<evidence type="ECO:0000256" key="1">
    <source>
        <dbReference type="SAM" id="Phobius"/>
    </source>
</evidence>
<dbReference type="AlphaFoldDB" id="A0A6I3KVQ0"/>
<feature type="domain" description="DUF2231" evidence="2">
    <location>
        <begin position="21"/>
        <end position="158"/>
    </location>
</feature>
<organism evidence="3 4">
    <name type="scientific">Nocardia aurantiaca</name>
    <dbReference type="NCBI Taxonomy" id="2675850"/>
    <lineage>
        <taxon>Bacteria</taxon>
        <taxon>Bacillati</taxon>
        <taxon>Actinomycetota</taxon>
        <taxon>Actinomycetes</taxon>
        <taxon>Mycobacteriales</taxon>
        <taxon>Nocardiaceae</taxon>
        <taxon>Nocardia</taxon>
    </lineage>
</organism>
<sequence length="169" mass="17357">MSADPQQAKQPVSAALAGPYGHPFHPILVTVPIGAWVASLIFDLASHVAGDPAALARGALWLIAIGVLGALAAATVGFLDFLAIPAGTPAFRTGLLHLGLNLGVTVAFAVDFLWRRAEGTHGAVPWGPLALSVVALATLTVSGYLGGKLAYHYGVRVADEATQATGFRR</sequence>
<feature type="transmembrane region" description="Helical" evidence="1">
    <location>
        <begin position="58"/>
        <end position="83"/>
    </location>
</feature>
<feature type="transmembrane region" description="Helical" evidence="1">
    <location>
        <begin position="126"/>
        <end position="145"/>
    </location>
</feature>
<keyword evidence="4" id="KW-1185">Reference proteome</keyword>
<feature type="transmembrane region" description="Helical" evidence="1">
    <location>
        <begin position="95"/>
        <end position="114"/>
    </location>
</feature>
<evidence type="ECO:0000313" key="4">
    <source>
        <dbReference type="Proteomes" id="UP000432464"/>
    </source>
</evidence>
<feature type="transmembrane region" description="Helical" evidence="1">
    <location>
        <begin position="27"/>
        <end position="46"/>
    </location>
</feature>
<dbReference type="Pfam" id="PF09990">
    <property type="entry name" value="DUF2231"/>
    <property type="match status" value="1"/>
</dbReference>
<dbReference type="EMBL" id="WMBB01000006">
    <property type="protein sequence ID" value="MTE14062.1"/>
    <property type="molecule type" value="Genomic_DNA"/>
</dbReference>
<evidence type="ECO:0000313" key="3">
    <source>
        <dbReference type="EMBL" id="MTE14062.1"/>
    </source>
</evidence>
<accession>A0A6I3KVQ0</accession>
<keyword evidence="1" id="KW-1133">Transmembrane helix</keyword>
<proteinExistence type="predicted"/>
<dbReference type="InterPro" id="IPR019251">
    <property type="entry name" value="DUF2231_TM"/>
</dbReference>
<protein>
    <submittedName>
        <fullName evidence="3">DUF2231 domain-containing protein</fullName>
    </submittedName>
</protein>
<name>A0A6I3KVQ0_9NOCA</name>